<evidence type="ECO:0000313" key="1">
    <source>
        <dbReference type="EMBL" id="EKF25023.1"/>
    </source>
</evidence>
<dbReference type="Proteomes" id="UP000006265">
    <property type="component" value="Unassembled WGS sequence"/>
</dbReference>
<protein>
    <submittedName>
        <fullName evidence="1">Uncharacterized protein</fullName>
    </submittedName>
</protein>
<name>K5B988_MYCHD</name>
<proteinExistence type="predicted"/>
<sequence>MRTGAVVDVAGDDVNMNTVEDLAGRDAYIDADVVAIR</sequence>
<dbReference type="AlphaFoldDB" id="K5B988"/>
<organism evidence="1 2">
    <name type="scientific">Mycolicibacterium hassiacum (strain DSM 44199 / CIP 105218 / JCM 12690 / 3849)</name>
    <name type="common">Mycobacterium hassiacum</name>
    <dbReference type="NCBI Taxonomy" id="1122247"/>
    <lineage>
        <taxon>Bacteria</taxon>
        <taxon>Bacillati</taxon>
        <taxon>Actinomycetota</taxon>
        <taxon>Actinomycetes</taxon>
        <taxon>Mycobacteriales</taxon>
        <taxon>Mycobacteriaceae</taxon>
        <taxon>Mycolicibacterium</taxon>
    </lineage>
</organism>
<evidence type="ECO:0000313" key="2">
    <source>
        <dbReference type="Proteomes" id="UP000006265"/>
    </source>
</evidence>
<gene>
    <name evidence="1" type="ORF">C731_0960</name>
</gene>
<comment type="caution">
    <text evidence="1">The sequence shown here is derived from an EMBL/GenBank/DDBJ whole genome shotgun (WGS) entry which is preliminary data.</text>
</comment>
<keyword evidence="2" id="KW-1185">Reference proteome</keyword>
<accession>K5B988</accession>
<dbReference type="PATRIC" id="fig|1122247.3.peg.921"/>
<dbReference type="EMBL" id="AMRA01000025">
    <property type="protein sequence ID" value="EKF25023.1"/>
    <property type="molecule type" value="Genomic_DNA"/>
</dbReference>
<reference evidence="1 2" key="1">
    <citation type="journal article" date="2012" name="J. Bacteriol.">
        <title>Genome sequence of Mycobacterium hassiacum DSM 44199, a rare source of heat-stable mycobacterial proteins.</title>
        <authorList>
            <person name="Tiago I."/>
            <person name="Maranha A."/>
            <person name="Mendes V."/>
            <person name="Alarico S."/>
            <person name="Moynihan P.J."/>
            <person name="Clarke A.J."/>
            <person name="Macedo-Ribeiro S."/>
            <person name="Pereira P.J."/>
            <person name="Empadinhas N."/>
        </authorList>
    </citation>
    <scope>NUCLEOTIDE SEQUENCE [LARGE SCALE GENOMIC DNA]</scope>
    <source>
        <strain evidence="2">DSM 44199 / CIP 105218 / JCM 12690 / 3849</strain>
    </source>
</reference>